<comment type="caution">
    <text evidence="1">The sequence shown here is derived from an EMBL/GenBank/DDBJ whole genome shotgun (WGS) entry which is preliminary data.</text>
</comment>
<name>A0A167JC54_9FLAO</name>
<reference evidence="1 2" key="1">
    <citation type="submission" date="2016-02" db="EMBL/GenBank/DDBJ databases">
        <title>Ulvibacter sp. LPB0005, isolated from Thais luteostoma.</title>
        <authorList>
            <person name="Shin S.-K."/>
            <person name="Yi H."/>
        </authorList>
    </citation>
    <scope>NUCLEOTIDE SEQUENCE [LARGE SCALE GENOMIC DNA]</scope>
    <source>
        <strain evidence="1 2">LPB0005</strain>
    </source>
</reference>
<gene>
    <name evidence="1" type="ORF">ULVI_07305</name>
</gene>
<dbReference type="AlphaFoldDB" id="A0A167JC54"/>
<dbReference type="Proteomes" id="UP000077013">
    <property type="component" value="Unassembled WGS sequence"/>
</dbReference>
<keyword evidence="2" id="KW-1185">Reference proteome</keyword>
<evidence type="ECO:0000313" key="2">
    <source>
        <dbReference type="Proteomes" id="UP000077013"/>
    </source>
</evidence>
<evidence type="ECO:0000313" key="1">
    <source>
        <dbReference type="EMBL" id="OAB80531.1"/>
    </source>
</evidence>
<organism evidence="1 2">
    <name type="scientific">Cochleicola gelatinilyticus</name>
    <dbReference type="NCBI Taxonomy" id="1763537"/>
    <lineage>
        <taxon>Bacteria</taxon>
        <taxon>Pseudomonadati</taxon>
        <taxon>Bacteroidota</taxon>
        <taxon>Flavobacteriia</taxon>
        <taxon>Flavobacteriales</taxon>
        <taxon>Flavobacteriaceae</taxon>
        <taxon>Cochleicola</taxon>
    </lineage>
</organism>
<accession>A0A167JC54</accession>
<protein>
    <submittedName>
        <fullName evidence="1">3-oxoacyl-ACP synthase</fullName>
    </submittedName>
</protein>
<dbReference type="EMBL" id="LRXL01000026">
    <property type="protein sequence ID" value="OAB80531.1"/>
    <property type="molecule type" value="Genomic_DNA"/>
</dbReference>
<sequence length="207" mass="23812">MKTSLHIQSFCSFRFNKIILNGETVVAKEKGLSFSEFSKTVYKESGIAYPKFFKMDNLSKLTFLTAEVLLKNCALPSEEKEKMALVLSNRSASLDTDRKHQLSIQSKENFYPSPAVFVYTLPNIGMGEISIRHQIKGENAFFVFKEFNAKFLMQYSEALIHNKKASHVLCGWVDIEEDAYRSFMYLVSKRGTYIHSEAIINKEYQNI</sequence>
<proteinExistence type="predicted"/>
<dbReference type="STRING" id="1763537.ULVI_07305"/>